<dbReference type="AlphaFoldDB" id="A0A9E7FFA8"/>
<sequence>MLLLELLFTWSNVFTALDSERSDLAPTSLLDTSSQVKRADTWKNRSFGAVTPSQNSSIPLQ</sequence>
<organism evidence="2 3">
    <name type="scientific">Musa troglodytarum</name>
    <name type="common">fe'i banana</name>
    <dbReference type="NCBI Taxonomy" id="320322"/>
    <lineage>
        <taxon>Eukaryota</taxon>
        <taxon>Viridiplantae</taxon>
        <taxon>Streptophyta</taxon>
        <taxon>Embryophyta</taxon>
        <taxon>Tracheophyta</taxon>
        <taxon>Spermatophyta</taxon>
        <taxon>Magnoliopsida</taxon>
        <taxon>Liliopsida</taxon>
        <taxon>Zingiberales</taxon>
        <taxon>Musaceae</taxon>
        <taxon>Musa</taxon>
    </lineage>
</organism>
<accession>A0A9E7FFA8</accession>
<dbReference type="Proteomes" id="UP001055439">
    <property type="component" value="Chromosome 3"/>
</dbReference>
<evidence type="ECO:0000256" key="1">
    <source>
        <dbReference type="SAM" id="SignalP"/>
    </source>
</evidence>
<evidence type="ECO:0000313" key="3">
    <source>
        <dbReference type="Proteomes" id="UP001055439"/>
    </source>
</evidence>
<protein>
    <submittedName>
        <fullName evidence="2">Uncharacterized protein</fullName>
    </submittedName>
</protein>
<gene>
    <name evidence="2" type="ORF">MUK42_18734</name>
</gene>
<keyword evidence="3" id="KW-1185">Reference proteome</keyword>
<feature type="signal peptide" evidence="1">
    <location>
        <begin position="1"/>
        <end position="15"/>
    </location>
</feature>
<reference evidence="2" key="1">
    <citation type="submission" date="2022-05" db="EMBL/GenBank/DDBJ databases">
        <title>The Musa troglodytarum L. genome provides insights into the mechanism of non-climacteric behaviour and enrichment of carotenoids.</title>
        <authorList>
            <person name="Wang J."/>
        </authorList>
    </citation>
    <scope>NUCLEOTIDE SEQUENCE</scope>
    <source>
        <tissue evidence="2">Leaf</tissue>
    </source>
</reference>
<evidence type="ECO:0000313" key="2">
    <source>
        <dbReference type="EMBL" id="URD94072.1"/>
    </source>
</evidence>
<dbReference type="EMBL" id="CP097505">
    <property type="protein sequence ID" value="URD94072.1"/>
    <property type="molecule type" value="Genomic_DNA"/>
</dbReference>
<keyword evidence="1" id="KW-0732">Signal</keyword>
<name>A0A9E7FFA8_9LILI</name>
<feature type="chain" id="PRO_5038476960" evidence="1">
    <location>
        <begin position="16"/>
        <end position="61"/>
    </location>
</feature>
<proteinExistence type="predicted"/>